<comment type="caution">
    <text evidence="3">The sequence shown here is derived from an EMBL/GenBank/DDBJ whole genome shotgun (WGS) entry which is preliminary data.</text>
</comment>
<keyword evidence="3" id="KW-0378">Hydrolase</keyword>
<dbReference type="GO" id="GO:0005975">
    <property type="term" value="P:carbohydrate metabolic process"/>
    <property type="evidence" value="ECO:0007669"/>
    <property type="project" value="InterPro"/>
</dbReference>
<dbReference type="PANTHER" id="PTHR43863">
    <property type="entry name" value="HYDROLASE, PUTATIVE (AFU_ORTHOLOGUE AFUA_1G03140)-RELATED"/>
    <property type="match status" value="1"/>
</dbReference>
<dbReference type="EC" id="3.2.1.177" evidence="3"/>
<accession>A0A4Z0Y9Y0</accession>
<dbReference type="Pfam" id="PF17137">
    <property type="entry name" value="DUF5110"/>
    <property type="match status" value="1"/>
</dbReference>
<dbReference type="InterPro" id="IPR017853">
    <property type="entry name" value="GH"/>
</dbReference>
<dbReference type="Pfam" id="PF21365">
    <property type="entry name" value="Glyco_hydro_31_3rd"/>
    <property type="match status" value="1"/>
</dbReference>
<organism evidence="3 4">
    <name type="scientific">Caproiciproducens galactitolivorans</name>
    <dbReference type="NCBI Taxonomy" id="642589"/>
    <lineage>
        <taxon>Bacteria</taxon>
        <taxon>Bacillati</taxon>
        <taxon>Bacillota</taxon>
        <taxon>Clostridia</taxon>
        <taxon>Eubacteriales</taxon>
        <taxon>Acutalibacteraceae</taxon>
        <taxon>Caproiciproducens</taxon>
    </lineage>
</organism>
<comment type="similarity">
    <text evidence="1">Belongs to the glycosyl hydrolase 31 family.</text>
</comment>
<dbReference type="RefSeq" id="WP_135659518.1">
    <property type="nucleotide sequence ID" value="NZ_SRMQ01000006.1"/>
</dbReference>
<evidence type="ECO:0000313" key="4">
    <source>
        <dbReference type="Proteomes" id="UP000297714"/>
    </source>
</evidence>
<proteinExistence type="inferred from homology"/>
<dbReference type="InterPro" id="IPR051816">
    <property type="entry name" value="Glycosyl_Hydrolase_31"/>
</dbReference>
<dbReference type="InterPro" id="IPR013780">
    <property type="entry name" value="Glyco_hydro_b"/>
</dbReference>
<dbReference type="CDD" id="cd04083">
    <property type="entry name" value="CBM35_Lmo2446-like"/>
    <property type="match status" value="2"/>
</dbReference>
<name>A0A4Z0Y9Y0_9FIRM</name>
<dbReference type="InterPro" id="IPR011013">
    <property type="entry name" value="Gal_mutarotase_sf_dom"/>
</dbReference>
<dbReference type="Proteomes" id="UP000297714">
    <property type="component" value="Unassembled WGS sequence"/>
</dbReference>
<dbReference type="InterPro" id="IPR048395">
    <property type="entry name" value="Glyco_hydro_31_C"/>
</dbReference>
<reference evidence="3 4" key="1">
    <citation type="submission" date="2019-04" db="EMBL/GenBank/DDBJ databases">
        <authorList>
            <person name="Poehlein A."/>
            <person name="Bengelsdorf F.R."/>
            <person name="Duerre P."/>
            <person name="Daniel R."/>
        </authorList>
    </citation>
    <scope>NUCLEOTIDE SEQUENCE [LARGE SCALE GENOMIC DNA]</scope>
    <source>
        <strain evidence="3 4">BS-1</strain>
    </source>
</reference>
<dbReference type="CDD" id="cd14752">
    <property type="entry name" value="GH31_N"/>
    <property type="match status" value="1"/>
</dbReference>
<dbReference type="GO" id="GO:0030246">
    <property type="term" value="F:carbohydrate binding"/>
    <property type="evidence" value="ECO:0007669"/>
    <property type="project" value="InterPro"/>
</dbReference>
<keyword evidence="3" id="KW-0326">Glycosidase</keyword>
<dbReference type="SUPFAM" id="SSF74650">
    <property type="entry name" value="Galactose mutarotase-like"/>
    <property type="match status" value="1"/>
</dbReference>
<dbReference type="InterPro" id="IPR005084">
    <property type="entry name" value="CBM6"/>
</dbReference>
<evidence type="ECO:0000256" key="1">
    <source>
        <dbReference type="ARBA" id="ARBA00007806"/>
    </source>
</evidence>
<dbReference type="InterPro" id="IPR000322">
    <property type="entry name" value="Glyco_hydro_31_TIM"/>
</dbReference>
<dbReference type="PROSITE" id="PS51175">
    <property type="entry name" value="CBM6"/>
    <property type="match status" value="2"/>
</dbReference>
<dbReference type="EMBL" id="SRMQ01000006">
    <property type="protein sequence ID" value="TGJ76355.1"/>
    <property type="molecule type" value="Genomic_DNA"/>
</dbReference>
<dbReference type="Pfam" id="PF03422">
    <property type="entry name" value="CBM_6"/>
    <property type="match status" value="1"/>
</dbReference>
<dbReference type="SUPFAM" id="SSF51011">
    <property type="entry name" value="Glycosyl hydrolase domain"/>
    <property type="match status" value="1"/>
</dbReference>
<evidence type="ECO:0000259" key="2">
    <source>
        <dbReference type="PROSITE" id="PS51175"/>
    </source>
</evidence>
<evidence type="ECO:0000313" key="3">
    <source>
        <dbReference type="EMBL" id="TGJ76355.1"/>
    </source>
</evidence>
<dbReference type="OrthoDB" id="176168at2"/>
<feature type="domain" description="CBM6" evidence="2">
    <location>
        <begin position="857"/>
        <end position="989"/>
    </location>
</feature>
<dbReference type="Pfam" id="PF01055">
    <property type="entry name" value="Glyco_hydro_31_2nd"/>
    <property type="match status" value="1"/>
</dbReference>
<dbReference type="Gene3D" id="3.20.20.80">
    <property type="entry name" value="Glycosidases"/>
    <property type="match status" value="1"/>
</dbReference>
<dbReference type="SUPFAM" id="SSF51445">
    <property type="entry name" value="(Trans)glycosidases"/>
    <property type="match status" value="1"/>
</dbReference>
<dbReference type="Gene3D" id="2.60.40.1760">
    <property type="entry name" value="glycosyl hydrolase (family 31)"/>
    <property type="match status" value="1"/>
</dbReference>
<dbReference type="Gene3D" id="2.60.40.1180">
    <property type="entry name" value="Golgi alpha-mannosidase II"/>
    <property type="match status" value="2"/>
</dbReference>
<dbReference type="Pfam" id="PF16990">
    <property type="entry name" value="CBM_35"/>
    <property type="match status" value="1"/>
</dbReference>
<dbReference type="PANTHER" id="PTHR43863:SF2">
    <property type="entry name" value="MALTASE-GLUCOAMYLASE"/>
    <property type="match status" value="1"/>
</dbReference>
<sequence length="1282" mass="141863">MLKASYKKLYIKSAAVFMVLVLSFTVFSGNFRITAYAYASALGNVISATTQDNKIILTIDNGSEPSDDKLTLEVCKSNILRVDYQPNSEGPSPDTPMIDPNLSWNATTAAINTANDPITIKTDAMIIEIAKRPCRMTVKKADGTTLFWEPPSGGVYNGGIRFVRAAATNMYGIHGYDCFSENGQLLRNDTSGQATAGQQGDSGGPFMWSTAGYGLLIDSDGGYPYINSTNKKMEFYYGDTPREGRRYNKTDVEYYIMLGDPKQIMKDYSKITGTSPMMPKWSLGFSNFEWGINETELNNMVDTYRAKNIPLDSYGLDYDWKKYGADDYGEFTWNTANFPSASTTSLKNAMRSKGIKLIGITKPRIVTKLSDGTQTAQGKAAKNGGYFYPGHNEYTDYFYPVTVQSIDPYNQNERAWYWQHSIDAFNKGIVGWWNDETDKVSTNTASYWFGNFTTLHLSQGMYEGQRSFTNGQMRVWQTARNYYPGTQRYSTSLWSGDVATQFYKGERVNWAAGLNEQKASLLSTINNGQPKWGCDGGGFNQNSGTIENPSPELYTRWLQLASVAPKFRVHGTYNHQRQPWYFGKTAEAVTKAAIHLRYSLLPYLYSYEREAYDTGLGIVRPLLFDYPADTNVANYSDAWMLGDWLLTAPVTERNQACKWIYLPKGTWTDYNRGVTYTGGQYIPYMLNSDSWTDLPMFIKEGAIIPSQDVVDYIGQKTIRKVKFDIFPSTQTTSFNYYDDDGETYQYEGNSYFRQTVSAQKGTENLTLNISPKAGTYSNGVQYYYLAVHGTPASSVTENKTILPKCTDYNTLLATNGPAYAVGKDVYGAVTYIKTSAGSEVAKSIVLNGIAAVSDTSQKYEAEDASLSGNSTETKTSVNNNHGGYSGTGFVDRFETDQAAVTFYTKVTNPGDYKVSLRYSNGNSSSKSKSIYVNGKYACKVVLPPTVNWDTWSDFNVSIPLAAGNNSISIENDYAGGDSGNISLDYIKVPFYPTHIQMEAESAALYGSAKVNYDHHFYSGTGFVDTLTSVGDAAEFTAVLPQSGTYNAILRFCNGTQTAKNLSLYVNDNFVSAVDLPSNGGNWDLWQDVKVTLSLISGKNTIKLKFDSGNSGNVNLDKLTLPLSSEVTAPINLLDNGNFERPTGYSSKWTEWHPDGQSVAYGINSGSDSNPPASPHEGDKRAYFYSGSNFKQSIHQNVSVANGTYTVEAWAKVINTAPTICRMEITNYGGNNIFTNLPSSGSGWKKIVVSNVQVTNGHVDVGFYCDSPGGTIVHIDDVRLYKQ</sequence>
<dbReference type="SUPFAM" id="SSF49785">
    <property type="entry name" value="Galactose-binding domain-like"/>
    <property type="match status" value="2"/>
</dbReference>
<dbReference type="InterPro" id="IPR033403">
    <property type="entry name" value="DUF5110"/>
</dbReference>
<dbReference type="InterPro" id="IPR008979">
    <property type="entry name" value="Galactose-bd-like_sf"/>
</dbReference>
<dbReference type="GO" id="GO:0061634">
    <property type="term" value="F:alpha-D-xyloside xylohydrolase"/>
    <property type="evidence" value="ECO:0007669"/>
    <property type="project" value="UniProtKB-EC"/>
</dbReference>
<feature type="domain" description="CBM6" evidence="2">
    <location>
        <begin position="993"/>
        <end position="1121"/>
    </location>
</feature>
<protein>
    <submittedName>
        <fullName evidence="3">Alpha-xylosidase BoGH31A</fullName>
        <ecNumber evidence="3">3.2.1.177</ecNumber>
    </submittedName>
</protein>
<gene>
    <name evidence="3" type="ORF">CAGA_15620</name>
</gene>
<keyword evidence="4" id="KW-1185">Reference proteome</keyword>
<dbReference type="Gene3D" id="2.60.120.260">
    <property type="entry name" value="Galactose-binding domain-like"/>
    <property type="match status" value="3"/>
</dbReference>